<reference evidence="1 2" key="1">
    <citation type="submission" date="2019-09" db="EMBL/GenBank/DDBJ databases">
        <title>Geobacter sp. Red96, a novel strain isolated from paddy soil.</title>
        <authorList>
            <person name="Xu Z."/>
            <person name="Masuda Y."/>
            <person name="Itoh H."/>
            <person name="Senoo K."/>
        </authorList>
    </citation>
    <scope>NUCLEOTIDE SEQUENCE [LARGE SCALE GENOMIC DNA]</scope>
    <source>
        <strain evidence="1 2">Red96</strain>
    </source>
</reference>
<keyword evidence="2" id="KW-1185">Reference proteome</keyword>
<dbReference type="RefSeq" id="WP_151128135.1">
    <property type="nucleotide sequence ID" value="NZ_VZQZ01000004.1"/>
</dbReference>
<comment type="caution">
    <text evidence="1">The sequence shown here is derived from an EMBL/GenBank/DDBJ whole genome shotgun (WGS) entry which is preliminary data.</text>
</comment>
<organism evidence="1 2">
    <name type="scientific">Oryzomonas japonica</name>
    <dbReference type="NCBI Taxonomy" id="2603858"/>
    <lineage>
        <taxon>Bacteria</taxon>
        <taxon>Pseudomonadati</taxon>
        <taxon>Thermodesulfobacteriota</taxon>
        <taxon>Desulfuromonadia</taxon>
        <taxon>Geobacterales</taxon>
        <taxon>Geobacteraceae</taxon>
        <taxon>Oryzomonas</taxon>
    </lineage>
</organism>
<protein>
    <submittedName>
        <fullName evidence="1">Uncharacterized protein</fullName>
    </submittedName>
</protein>
<accession>A0A7J4ZRU6</accession>
<evidence type="ECO:0000313" key="1">
    <source>
        <dbReference type="EMBL" id="KAB0665695.1"/>
    </source>
</evidence>
<proteinExistence type="predicted"/>
<name>A0A7J4ZRU6_9BACT</name>
<dbReference type="Proteomes" id="UP000420562">
    <property type="component" value="Unassembled WGS sequence"/>
</dbReference>
<gene>
    <name evidence="1" type="ORF">F6V25_08220</name>
</gene>
<dbReference type="AlphaFoldDB" id="A0A7J4ZRU6"/>
<dbReference type="EMBL" id="VZQZ01000004">
    <property type="protein sequence ID" value="KAB0665695.1"/>
    <property type="molecule type" value="Genomic_DNA"/>
</dbReference>
<sequence length="285" mass="31518">MSITLKTLRDAAAVFCPELAAIIEHDSEITQSTWLTSLQTGKAIEMLSLCALASSAKNLGANIHVPYLFVNKPDLYYVRNVIPRHHGAQPGHEATIENLLLEDRFVAAMTPRLLVEIGSRVYGVYREGFPIHLIHTLRNKKAEYFDRPDILIVEGSVAAILESSDKVNFTYACSLGKCNGTLRVKNDISLPIISYNSDLLGVLPIKGIIECSVGKGNYHAEKQLNRYLEIFSGSDIPLSLLVNGRNKRCDSYDFESCVDMASTSIDDFCSMLSGTMDSYASKLFN</sequence>
<evidence type="ECO:0000313" key="2">
    <source>
        <dbReference type="Proteomes" id="UP000420562"/>
    </source>
</evidence>